<evidence type="ECO:0008006" key="4">
    <source>
        <dbReference type="Google" id="ProtNLM"/>
    </source>
</evidence>
<dbReference type="PROSITE" id="PS51257">
    <property type="entry name" value="PROKAR_LIPOPROTEIN"/>
    <property type="match status" value="1"/>
</dbReference>
<feature type="signal peptide" evidence="1">
    <location>
        <begin position="1"/>
        <end position="25"/>
    </location>
</feature>
<dbReference type="Proteomes" id="UP000198480">
    <property type="component" value="Unassembled WGS sequence"/>
</dbReference>
<accession>A0A239BY81</accession>
<dbReference type="SUPFAM" id="SSF63825">
    <property type="entry name" value="YWTD domain"/>
    <property type="match status" value="1"/>
</dbReference>
<organism evidence="2 3">
    <name type="scientific">Belliella buryatensis</name>
    <dbReference type="NCBI Taxonomy" id="1500549"/>
    <lineage>
        <taxon>Bacteria</taxon>
        <taxon>Pseudomonadati</taxon>
        <taxon>Bacteroidota</taxon>
        <taxon>Cytophagia</taxon>
        <taxon>Cytophagales</taxon>
        <taxon>Cyclobacteriaceae</taxon>
        <taxon>Belliella</taxon>
    </lineage>
</organism>
<feature type="chain" id="PRO_5012602141" description="TolB-like 6-blade propeller-like" evidence="1">
    <location>
        <begin position="26"/>
        <end position="357"/>
    </location>
</feature>
<evidence type="ECO:0000313" key="3">
    <source>
        <dbReference type="Proteomes" id="UP000198480"/>
    </source>
</evidence>
<keyword evidence="1" id="KW-0732">Signal</keyword>
<reference evidence="3" key="1">
    <citation type="submission" date="2017-06" db="EMBL/GenBank/DDBJ databases">
        <authorList>
            <person name="Varghese N."/>
            <person name="Submissions S."/>
        </authorList>
    </citation>
    <scope>NUCLEOTIDE SEQUENCE [LARGE SCALE GENOMIC DNA]</scope>
    <source>
        <strain evidence="3">5C</strain>
    </source>
</reference>
<evidence type="ECO:0000313" key="2">
    <source>
        <dbReference type="EMBL" id="SNS12388.1"/>
    </source>
</evidence>
<evidence type="ECO:0000256" key="1">
    <source>
        <dbReference type="SAM" id="SignalP"/>
    </source>
</evidence>
<proteinExistence type="predicted"/>
<dbReference type="AlphaFoldDB" id="A0A239BY81"/>
<protein>
    <recommendedName>
        <fullName evidence="4">TolB-like 6-blade propeller-like</fullName>
    </recommendedName>
</protein>
<dbReference type="RefSeq" id="WP_089238567.1">
    <property type="nucleotide sequence ID" value="NZ_FZOK01000003.1"/>
</dbReference>
<sequence length="357" mass="40881">MKYFILPIAALLLISCGGNSDQSSAGNYADITISMDTVVVDSGDEILMAATNFYNQTLNQSADRLYFWNYRSHILEIVDLNEMVFLEKRRFEKEGPNGVGQFPNRIILIGEDKIGFVQWAQINIADMNGNLLKTISIDEDWMKGELNENESLIPYGFSDDGETLYCAIATPQRLNSNFIEVDLTNKKTKLIELTEFDKREKFRVTFTVEMNGGISTSTAPPSLDYTRHKDKLIFCTNVFNNIYQFDPKTNSLEYITISNSLTPNEKIKDYENDVNSEEAFFRIMNEIQEEVSFSNLLWDDVNHVFYRITSFNMPRIDQEKIKSKVFISIISEDFKVINEKEITDNVDGVPNGYSGVC</sequence>
<dbReference type="OrthoDB" id="833896at2"/>
<name>A0A239BY81_9BACT</name>
<gene>
    <name evidence="2" type="ORF">SAMN06295967_103283</name>
</gene>
<dbReference type="EMBL" id="FZOK01000003">
    <property type="protein sequence ID" value="SNS12388.1"/>
    <property type="molecule type" value="Genomic_DNA"/>
</dbReference>
<dbReference type="Pfam" id="PF13970">
    <property type="entry name" value="DUF4221"/>
    <property type="match status" value="1"/>
</dbReference>
<keyword evidence="3" id="KW-1185">Reference proteome</keyword>
<dbReference type="InterPro" id="IPR025316">
    <property type="entry name" value="DUF4221"/>
</dbReference>